<protein>
    <recommendedName>
        <fullName evidence="1">DUF6562 domain-containing protein</fullName>
    </recommendedName>
</protein>
<name>A0A5J4QDR9_9ZZZZ</name>
<dbReference type="InterPro" id="IPR046692">
    <property type="entry name" value="DUF6562"/>
</dbReference>
<feature type="domain" description="DUF6562" evidence="1">
    <location>
        <begin position="1"/>
        <end position="36"/>
    </location>
</feature>
<feature type="non-terminal residue" evidence="2">
    <location>
        <position position="1"/>
    </location>
</feature>
<comment type="caution">
    <text evidence="2">The sequence shown here is derived from an EMBL/GenBank/DDBJ whole genome shotgun (WGS) entry which is preliminary data.</text>
</comment>
<reference evidence="2" key="1">
    <citation type="submission" date="2019-03" db="EMBL/GenBank/DDBJ databases">
        <title>Single cell metagenomics reveals metabolic interactions within the superorganism composed of flagellate Streblomastix strix and complex community of Bacteroidetes bacteria on its surface.</title>
        <authorList>
            <person name="Treitli S.C."/>
            <person name="Kolisko M."/>
            <person name="Husnik F."/>
            <person name="Keeling P."/>
            <person name="Hampl V."/>
        </authorList>
    </citation>
    <scope>NUCLEOTIDE SEQUENCE</scope>
    <source>
        <strain evidence="2">STM</strain>
    </source>
</reference>
<evidence type="ECO:0000313" key="2">
    <source>
        <dbReference type="EMBL" id="KAA6319200.1"/>
    </source>
</evidence>
<sequence>KRNQVITLKGEFLTKDMDGGSVGIDDHFTEEIIVPI</sequence>
<gene>
    <name evidence="2" type="ORF">EZS27_030878</name>
</gene>
<accession>A0A5J4QDR9</accession>
<proteinExistence type="predicted"/>
<organism evidence="2">
    <name type="scientific">termite gut metagenome</name>
    <dbReference type="NCBI Taxonomy" id="433724"/>
    <lineage>
        <taxon>unclassified sequences</taxon>
        <taxon>metagenomes</taxon>
        <taxon>organismal metagenomes</taxon>
    </lineage>
</organism>
<dbReference type="EMBL" id="SNRY01003957">
    <property type="protein sequence ID" value="KAA6319200.1"/>
    <property type="molecule type" value="Genomic_DNA"/>
</dbReference>
<evidence type="ECO:0000259" key="1">
    <source>
        <dbReference type="Pfam" id="PF20200"/>
    </source>
</evidence>
<dbReference type="Pfam" id="PF20200">
    <property type="entry name" value="DUF6562"/>
    <property type="match status" value="1"/>
</dbReference>
<dbReference type="AlphaFoldDB" id="A0A5J4QDR9"/>